<feature type="transmembrane region" description="Helical" evidence="16">
    <location>
        <begin position="723"/>
        <end position="741"/>
    </location>
</feature>
<feature type="transmembrane region" description="Helical" evidence="16">
    <location>
        <begin position="344"/>
        <end position="364"/>
    </location>
</feature>
<dbReference type="AlphaFoldDB" id="A0A3A6RB66"/>
<comment type="subcellular location">
    <subcellularLocation>
        <location evidence="16">Cell inner membrane</location>
        <topology evidence="16">Multi-pass membrane protein</topology>
    </subcellularLocation>
    <subcellularLocation>
        <location evidence="2">Cell membrane</location>
        <topology evidence="2">Multi-pass membrane protein</topology>
    </subcellularLocation>
</comment>
<comment type="similarity">
    <text evidence="16">Belongs to the TRAFAC class TrmE-Era-EngA-EngB-Septin-like GTPase superfamily. FeoB GTPase (TC 9.A.8) family.</text>
</comment>
<keyword evidence="9 16" id="KW-0408">Iron</keyword>
<evidence type="ECO:0000256" key="15">
    <source>
        <dbReference type="PIRSR" id="PIRSR603373-2"/>
    </source>
</evidence>
<evidence type="ECO:0000256" key="16">
    <source>
        <dbReference type="RuleBase" id="RU362098"/>
    </source>
</evidence>
<feature type="binding site" evidence="14">
    <location>
        <begin position="119"/>
        <end position="122"/>
    </location>
    <ligand>
        <name>GTP</name>
        <dbReference type="ChEBI" id="CHEBI:37565"/>
        <label>1</label>
    </ligand>
</feature>
<reference evidence="18 19" key="1">
    <citation type="submission" date="2018-08" db="EMBL/GenBank/DDBJ databases">
        <title>Vibrio isolated from the Eastern China Marginal Seas.</title>
        <authorList>
            <person name="Li Y."/>
        </authorList>
    </citation>
    <scope>NUCLEOTIDE SEQUENCE [LARGE SCALE GENOMIC DNA]</scope>
    <source>
        <strain evidence="18 19">BEI233</strain>
    </source>
</reference>
<evidence type="ECO:0000256" key="11">
    <source>
        <dbReference type="ARBA" id="ARBA00023134"/>
    </source>
</evidence>
<gene>
    <name evidence="18" type="primary">feoB</name>
    <name evidence="18" type="ORF">DZ860_06305</name>
</gene>
<dbReference type="PANTHER" id="PTHR43185">
    <property type="entry name" value="FERROUS IRON TRANSPORT PROTEIN B"/>
    <property type="match status" value="1"/>
</dbReference>
<dbReference type="GO" id="GO:0005886">
    <property type="term" value="C:plasma membrane"/>
    <property type="evidence" value="ECO:0007669"/>
    <property type="project" value="UniProtKB-SubCell"/>
</dbReference>
<keyword evidence="8 16" id="KW-1133">Transmembrane helix</keyword>
<evidence type="ECO:0000256" key="14">
    <source>
        <dbReference type="PIRSR" id="PIRSR603373-1"/>
    </source>
</evidence>
<dbReference type="GO" id="GO:0046872">
    <property type="term" value="F:metal ion binding"/>
    <property type="evidence" value="ECO:0007669"/>
    <property type="project" value="UniProtKB-KW"/>
</dbReference>
<feature type="binding site" evidence="14">
    <location>
        <begin position="55"/>
        <end position="58"/>
    </location>
    <ligand>
        <name>GTP</name>
        <dbReference type="ChEBI" id="CHEBI:37565"/>
        <label>1</label>
    </ligand>
</feature>
<evidence type="ECO:0000256" key="6">
    <source>
        <dbReference type="ARBA" id="ARBA00022692"/>
    </source>
</evidence>
<dbReference type="InterPro" id="IPR006073">
    <property type="entry name" value="GTP-bd"/>
</dbReference>
<dbReference type="Pfam" id="PF02421">
    <property type="entry name" value="FeoB_N"/>
    <property type="match status" value="1"/>
</dbReference>
<dbReference type="InterPro" id="IPR011642">
    <property type="entry name" value="Gate_dom"/>
</dbReference>
<dbReference type="InterPro" id="IPR050860">
    <property type="entry name" value="FeoB_GTPase"/>
</dbReference>
<evidence type="ECO:0000313" key="19">
    <source>
        <dbReference type="Proteomes" id="UP000273252"/>
    </source>
</evidence>
<keyword evidence="15" id="KW-0460">Magnesium</keyword>
<feature type="binding site" evidence="15">
    <location>
        <position position="24"/>
    </location>
    <ligand>
        <name>Mg(2+)</name>
        <dbReference type="ChEBI" id="CHEBI:18420"/>
        <label>2</label>
    </ligand>
</feature>
<feature type="transmembrane region" description="Helical" evidence="16">
    <location>
        <begin position="451"/>
        <end position="470"/>
    </location>
</feature>
<dbReference type="PROSITE" id="PS51711">
    <property type="entry name" value="G_FEOB"/>
    <property type="match status" value="1"/>
</dbReference>
<dbReference type="NCBIfam" id="NF007105">
    <property type="entry name" value="PRK09554.1"/>
    <property type="match status" value="1"/>
</dbReference>
<dbReference type="InterPro" id="IPR041069">
    <property type="entry name" value="FeoB_Cyto"/>
</dbReference>
<evidence type="ECO:0000256" key="9">
    <source>
        <dbReference type="ARBA" id="ARBA00023004"/>
    </source>
</evidence>
<evidence type="ECO:0000256" key="10">
    <source>
        <dbReference type="ARBA" id="ARBA00023065"/>
    </source>
</evidence>
<dbReference type="GO" id="GO:0015093">
    <property type="term" value="F:ferrous iron transmembrane transporter activity"/>
    <property type="evidence" value="ECO:0007669"/>
    <property type="project" value="UniProtKB-UniRule"/>
</dbReference>
<protein>
    <recommendedName>
        <fullName evidence="13 16">Ferrous iron transport protein B</fullName>
    </recommendedName>
</protein>
<evidence type="ECO:0000256" key="2">
    <source>
        <dbReference type="ARBA" id="ARBA00004651"/>
    </source>
</evidence>
<feature type="transmembrane region" description="Helical" evidence="16">
    <location>
        <begin position="663"/>
        <end position="684"/>
    </location>
</feature>
<dbReference type="InterPro" id="IPR005225">
    <property type="entry name" value="Small_GTP-bd"/>
</dbReference>
<dbReference type="Gene3D" id="1.10.287.1770">
    <property type="match status" value="1"/>
</dbReference>
<keyword evidence="6 16" id="KW-0812">Transmembrane</keyword>
<dbReference type="GO" id="GO:0005525">
    <property type="term" value="F:GTP binding"/>
    <property type="evidence" value="ECO:0007669"/>
    <property type="project" value="UniProtKB-KW"/>
</dbReference>
<dbReference type="Pfam" id="PF07664">
    <property type="entry name" value="FeoB_C"/>
    <property type="match status" value="1"/>
</dbReference>
<dbReference type="EMBL" id="QVMU01000003">
    <property type="protein sequence ID" value="RJX73831.1"/>
    <property type="molecule type" value="Genomic_DNA"/>
</dbReference>
<evidence type="ECO:0000256" key="13">
    <source>
        <dbReference type="NCBIfam" id="TIGR00437"/>
    </source>
</evidence>
<keyword evidence="3 16" id="KW-0813">Transport</keyword>
<feature type="transmembrane region" description="Helical" evidence="16">
    <location>
        <begin position="419"/>
        <end position="445"/>
    </location>
</feature>
<evidence type="ECO:0000256" key="7">
    <source>
        <dbReference type="ARBA" id="ARBA00022741"/>
    </source>
</evidence>
<feature type="binding site" evidence="14">
    <location>
        <begin position="9"/>
        <end position="16"/>
    </location>
    <ligand>
        <name>GTP</name>
        <dbReference type="ChEBI" id="CHEBI:37565"/>
        <label>1</label>
    </ligand>
</feature>
<organism evidence="18 19">
    <name type="scientific">Vibrio sinensis</name>
    <dbReference type="NCBI Taxonomy" id="2302434"/>
    <lineage>
        <taxon>Bacteria</taxon>
        <taxon>Pseudomonadati</taxon>
        <taxon>Pseudomonadota</taxon>
        <taxon>Gammaproteobacteria</taxon>
        <taxon>Vibrionales</taxon>
        <taxon>Vibrionaceae</taxon>
        <taxon>Vibrio</taxon>
    </lineage>
</organism>
<dbReference type="RefSeq" id="WP_120030070.1">
    <property type="nucleotide sequence ID" value="NZ_QVMU01000003.1"/>
</dbReference>
<feature type="transmembrane region" description="Helical" evidence="16">
    <location>
        <begin position="280"/>
        <end position="300"/>
    </location>
</feature>
<dbReference type="Proteomes" id="UP000273252">
    <property type="component" value="Unassembled WGS sequence"/>
</dbReference>
<feature type="transmembrane region" description="Helical" evidence="16">
    <location>
        <begin position="508"/>
        <end position="526"/>
    </location>
</feature>
<dbReference type="SUPFAM" id="SSF52540">
    <property type="entry name" value="P-loop containing nucleoside triphosphate hydrolases"/>
    <property type="match status" value="1"/>
</dbReference>
<evidence type="ECO:0000256" key="12">
    <source>
        <dbReference type="ARBA" id="ARBA00023136"/>
    </source>
</evidence>
<comment type="function">
    <text evidence="1 16">Probable transporter of a GTP-driven Fe(2+) uptake system.</text>
</comment>
<dbReference type="InterPro" id="IPR027417">
    <property type="entry name" value="P-loop_NTPase"/>
</dbReference>
<feature type="binding site" evidence="15">
    <location>
        <position position="21"/>
    </location>
    <ligand>
        <name>Mg(2+)</name>
        <dbReference type="ChEBI" id="CHEBI:18420"/>
        <label>2</label>
    </ligand>
</feature>
<keyword evidence="15" id="KW-0479">Metal-binding</keyword>
<evidence type="ECO:0000256" key="3">
    <source>
        <dbReference type="ARBA" id="ARBA00022448"/>
    </source>
</evidence>
<evidence type="ECO:0000256" key="1">
    <source>
        <dbReference type="ARBA" id="ARBA00003926"/>
    </source>
</evidence>
<keyword evidence="19" id="KW-1185">Reference proteome</keyword>
<evidence type="ECO:0000256" key="5">
    <source>
        <dbReference type="ARBA" id="ARBA00022496"/>
    </source>
</evidence>
<feature type="transmembrane region" description="Helical" evidence="16">
    <location>
        <begin position="691"/>
        <end position="711"/>
    </location>
</feature>
<feature type="binding site" evidence="14">
    <location>
        <begin position="34"/>
        <end position="38"/>
    </location>
    <ligand>
        <name>GTP</name>
        <dbReference type="ChEBI" id="CHEBI:37565"/>
        <label>1</label>
    </ligand>
</feature>
<keyword evidence="7 14" id="KW-0547">Nucleotide-binding</keyword>
<dbReference type="PANTHER" id="PTHR43185:SF1">
    <property type="entry name" value="FE(2+) TRANSPORTER FEOB"/>
    <property type="match status" value="1"/>
</dbReference>
<dbReference type="InterPro" id="IPR030389">
    <property type="entry name" value="G_FEOB_dom"/>
</dbReference>
<dbReference type="OrthoDB" id="9809127at2"/>
<dbReference type="NCBIfam" id="TIGR00437">
    <property type="entry name" value="feoB"/>
    <property type="match status" value="1"/>
</dbReference>
<keyword evidence="11 14" id="KW-0342">GTP-binding</keyword>
<evidence type="ECO:0000256" key="8">
    <source>
        <dbReference type="ARBA" id="ARBA00022989"/>
    </source>
</evidence>
<dbReference type="Pfam" id="PF17910">
    <property type="entry name" value="FeoB_Cyto"/>
    <property type="match status" value="1"/>
</dbReference>
<keyword evidence="5 16" id="KW-0410">Iron transport</keyword>
<evidence type="ECO:0000259" key="17">
    <source>
        <dbReference type="PROSITE" id="PS51711"/>
    </source>
</evidence>
<dbReference type="NCBIfam" id="TIGR00231">
    <property type="entry name" value="small_GTP"/>
    <property type="match status" value="1"/>
</dbReference>
<dbReference type="Gene3D" id="3.40.50.300">
    <property type="entry name" value="P-loop containing nucleotide triphosphate hydrolases"/>
    <property type="match status" value="1"/>
</dbReference>
<dbReference type="InterPro" id="IPR011640">
    <property type="entry name" value="Fe2_transport_prot_B_C"/>
</dbReference>
<comment type="caution">
    <text evidence="18">The sequence shown here is derived from an EMBL/GenBank/DDBJ whole genome shotgun (WGS) entry which is preliminary data.</text>
</comment>
<dbReference type="InterPro" id="IPR003373">
    <property type="entry name" value="Fe2_transport_prot-B"/>
</dbReference>
<accession>A0A3A6RB66</accession>
<sequence>MNYQILTVGNPNSGKTTLFNGLTGAKQQVGNWAGVTVEKKTGRYHHSGDDFFLTDLPGIYALDSGNDGNSIDESIASRAVLTHPADLIINVVDATCLERSLYMTLQLRELGRPMVVILNKMDALKRDRQTIDMKALEKMLGCPVFSLSANSRNQVLRLKEKLHKVLVQGVALDDFSLQYDDEFEAAIKRVSVLFKDEKITERALAIRALENDLLVINALPQAERDTISKEQLGITIDIDLHVADTKYTFLHEQCQKVRRSEGKLSHSFTEKVDNIILNKWIGVPFFFVVMYLMFMFSINIGSAFIDFFDIGVGALLVDGGHYLLDDHLPVWLVTLIADGVGGGIQTVATFIPVIACLYLFLALLESSGYMSRAAFVLDKVMQKIGLPGKAFVPLVLGFGCNVPSIMATRTLDQERERKLAASMAPFMSCGARLPVYALFAAAFFPENGQDIVFILYLLGIVAAVFTGLILKHTLYPGSSDSLVMEMPDYELPTLQNVLIKTWQKLKRFVLGAGKTIVVVVTMLSFLNSIGTDGSFGNEDSENSVLSKVAQVVTPVFAPIGIKDDNWPATVGIITGIFAKEAVVGTLNSLYAPSEGDDAEFDLLGSLHEAVMTIPDNLMGLSYADPLGVEVGDLTNTQAVADEQGVDTSIFGNLKSYFVTGNAAFAYLIFILLYTPCVAAMGAYVREFGQKYARFIAVWTMGLAYGSATLYYQVTHFTDDPMTSSIWIALILIISALVYRALKQAGKKQQTTFEVQAV</sequence>
<keyword evidence="4" id="KW-1003">Cell membrane</keyword>
<dbReference type="CDD" id="cd01879">
    <property type="entry name" value="FeoB"/>
    <property type="match status" value="1"/>
</dbReference>
<evidence type="ECO:0000256" key="4">
    <source>
        <dbReference type="ARBA" id="ARBA00022475"/>
    </source>
</evidence>
<dbReference type="Pfam" id="PF07670">
    <property type="entry name" value="Gate"/>
    <property type="match status" value="2"/>
</dbReference>
<dbReference type="PRINTS" id="PR00326">
    <property type="entry name" value="GTP1OBG"/>
</dbReference>
<dbReference type="FunFam" id="3.40.50.300:FF:001475">
    <property type="entry name" value="Ferrous iron transport protein B"/>
    <property type="match status" value="1"/>
</dbReference>
<keyword evidence="12 16" id="KW-0472">Membrane</keyword>
<feature type="binding site" evidence="15">
    <location>
        <position position="20"/>
    </location>
    <ligand>
        <name>Mg(2+)</name>
        <dbReference type="ChEBI" id="CHEBI:18420"/>
        <label>2</label>
    </ligand>
</feature>
<keyword evidence="10" id="KW-0406">Ion transport</keyword>
<name>A0A3A6RB66_9VIBR</name>
<feature type="binding site" evidence="15">
    <location>
        <position position="23"/>
    </location>
    <ligand>
        <name>Mg(2+)</name>
        <dbReference type="ChEBI" id="CHEBI:18420"/>
        <label>2</label>
    </ligand>
</feature>
<feature type="domain" description="FeoB-type G" evidence="17">
    <location>
        <begin position="2"/>
        <end position="168"/>
    </location>
</feature>
<evidence type="ECO:0000313" key="18">
    <source>
        <dbReference type="EMBL" id="RJX73831.1"/>
    </source>
</evidence>
<proteinExistence type="inferred from homology"/>